<dbReference type="InterPro" id="IPR036390">
    <property type="entry name" value="WH_DNA-bd_sf"/>
</dbReference>
<dbReference type="CDD" id="cd00609">
    <property type="entry name" value="AAT_like"/>
    <property type="match status" value="1"/>
</dbReference>
<evidence type="ECO:0000313" key="7">
    <source>
        <dbReference type="EMBL" id="EUA46487.1"/>
    </source>
</evidence>
<dbReference type="Pfam" id="PF00155">
    <property type="entry name" value="Aminotran_1_2"/>
    <property type="match status" value="1"/>
</dbReference>
<keyword evidence="4" id="KW-0238">DNA-binding</keyword>
<dbReference type="GO" id="GO:0030170">
    <property type="term" value="F:pyridoxal phosphate binding"/>
    <property type="evidence" value="ECO:0007669"/>
    <property type="project" value="InterPro"/>
</dbReference>
<dbReference type="InterPro" id="IPR036388">
    <property type="entry name" value="WH-like_DNA-bd_sf"/>
</dbReference>
<dbReference type="GO" id="GO:0003677">
    <property type="term" value="F:DNA binding"/>
    <property type="evidence" value="ECO:0007669"/>
    <property type="project" value="UniProtKB-KW"/>
</dbReference>
<dbReference type="Pfam" id="PF00392">
    <property type="entry name" value="GntR"/>
    <property type="match status" value="1"/>
</dbReference>
<evidence type="ECO:0000256" key="3">
    <source>
        <dbReference type="ARBA" id="ARBA00023015"/>
    </source>
</evidence>
<dbReference type="Gene3D" id="1.10.10.10">
    <property type="entry name" value="Winged helix-like DNA-binding domain superfamily/Winged helix DNA-binding domain"/>
    <property type="match status" value="1"/>
</dbReference>
<dbReference type="PRINTS" id="PR00035">
    <property type="entry name" value="HTHGNTR"/>
</dbReference>
<dbReference type="PANTHER" id="PTHR46577:SF1">
    <property type="entry name" value="HTH-TYPE TRANSCRIPTIONAL REGULATORY PROTEIN GABR"/>
    <property type="match status" value="1"/>
</dbReference>
<evidence type="ECO:0000256" key="5">
    <source>
        <dbReference type="ARBA" id="ARBA00023163"/>
    </source>
</evidence>
<protein>
    <submittedName>
        <fullName evidence="7">Bacterial regulatory s, gntR family protein</fullName>
    </submittedName>
</protein>
<dbReference type="EMBL" id="JAOF01000001">
    <property type="protein sequence ID" value="EUA46487.1"/>
    <property type="molecule type" value="Genomic_DNA"/>
</dbReference>
<dbReference type="AlphaFoldDB" id="A0A829Q2I6"/>
<evidence type="ECO:0000256" key="1">
    <source>
        <dbReference type="ARBA" id="ARBA00005384"/>
    </source>
</evidence>
<dbReference type="InterPro" id="IPR015421">
    <property type="entry name" value="PyrdxlP-dep_Trfase_major"/>
</dbReference>
<accession>A0A829Q2I6</accession>
<organism evidence="7 8">
    <name type="scientific">Mycobacteroides abscessus 21</name>
    <dbReference type="NCBI Taxonomy" id="1299324"/>
    <lineage>
        <taxon>Bacteria</taxon>
        <taxon>Bacillati</taxon>
        <taxon>Actinomycetota</taxon>
        <taxon>Actinomycetes</taxon>
        <taxon>Mycobacteriales</taxon>
        <taxon>Mycobacteriaceae</taxon>
        <taxon>Mycobacteroides</taxon>
        <taxon>Mycobacteroides abscessus</taxon>
    </lineage>
</organism>
<reference evidence="7 8" key="1">
    <citation type="submission" date="2013-12" db="EMBL/GenBank/DDBJ databases">
        <authorList>
            <person name="Madinger N."/>
            <person name="Lenaerts A."/>
            <person name="Ordway D."/>
            <person name="DeGroote M.A."/>
            <person name="Parker T."/>
            <person name="Sizemore C."/>
            <person name="Tallon L.J."/>
            <person name="Sadzewicz L.K."/>
            <person name="Sengamalay N."/>
            <person name="Fraser C.M."/>
            <person name="Hine E."/>
            <person name="Shefchek K.A."/>
            <person name="Das S.P."/>
            <person name="Tettelin H."/>
        </authorList>
    </citation>
    <scope>NUCLEOTIDE SEQUENCE [LARGE SCALE GENOMIC DNA]</scope>
    <source>
        <strain evidence="7 8">21</strain>
    </source>
</reference>
<feature type="domain" description="HTH gntR-type" evidence="6">
    <location>
        <begin position="6"/>
        <end position="74"/>
    </location>
</feature>
<dbReference type="GO" id="GO:0003700">
    <property type="term" value="F:DNA-binding transcription factor activity"/>
    <property type="evidence" value="ECO:0007669"/>
    <property type="project" value="InterPro"/>
</dbReference>
<keyword evidence="5" id="KW-0804">Transcription</keyword>
<proteinExistence type="inferred from homology"/>
<dbReference type="InterPro" id="IPR000524">
    <property type="entry name" value="Tscrpt_reg_HTH_GntR"/>
</dbReference>
<dbReference type="CDD" id="cd07377">
    <property type="entry name" value="WHTH_GntR"/>
    <property type="match status" value="1"/>
</dbReference>
<evidence type="ECO:0000313" key="8">
    <source>
        <dbReference type="Proteomes" id="UP000020103"/>
    </source>
</evidence>
<comment type="similarity">
    <text evidence="1">In the C-terminal section; belongs to the class-I pyridoxal-phosphate-dependent aminotransferase family.</text>
</comment>
<evidence type="ECO:0000256" key="2">
    <source>
        <dbReference type="ARBA" id="ARBA00022898"/>
    </source>
</evidence>
<name>A0A829Q2I6_9MYCO</name>
<dbReference type="InterPro" id="IPR004839">
    <property type="entry name" value="Aminotransferase_I/II_large"/>
</dbReference>
<dbReference type="Proteomes" id="UP000020103">
    <property type="component" value="Unassembled WGS sequence"/>
</dbReference>
<dbReference type="PANTHER" id="PTHR46577">
    <property type="entry name" value="HTH-TYPE TRANSCRIPTIONAL REGULATORY PROTEIN GABR"/>
    <property type="match status" value="1"/>
</dbReference>
<dbReference type="SUPFAM" id="SSF46785">
    <property type="entry name" value="Winged helix' DNA-binding domain"/>
    <property type="match status" value="1"/>
</dbReference>
<keyword evidence="2" id="KW-0663">Pyridoxal phosphate</keyword>
<dbReference type="Gene3D" id="3.40.640.10">
    <property type="entry name" value="Type I PLP-dependent aspartate aminotransferase-like (Major domain)"/>
    <property type="match status" value="1"/>
</dbReference>
<dbReference type="InterPro" id="IPR051446">
    <property type="entry name" value="HTH_trans_reg/aminotransferase"/>
</dbReference>
<dbReference type="PROSITE" id="PS50949">
    <property type="entry name" value="HTH_GNTR"/>
    <property type="match status" value="1"/>
</dbReference>
<dbReference type="InterPro" id="IPR015424">
    <property type="entry name" value="PyrdxlP-dep_Trfase"/>
</dbReference>
<sequence>MTSISGTTASAIASSIRDLVLRGDFAPGHVLPPIRALASELGVNRNTVAAAYQQLVAAGVAQARGRLGTAIASVPELDAEHLHEPGLIDLASGNPDPDLLPDLQRAISEMPYRAPLYGASAITENLIAVAESIFASDVGDRSAISVTHGAVDAVERVLNSSLTRGDAVAVEDPCFLASIGTIRLNGYRRAPVPLDEYGMTPAGLRQAINSDGARAVIITPRAHNPTGVSVSAERAKELRSVLANHPEVLVIEDDYFSAVSSSPYFRVTPASTNHWALVRSVAKFLGPDLRLAVVASNTQTAQLLTARLRGGKTWVSHLQQEAAAYLLTDRPTLKTLSRARKLYAERIAVLSNALAAQGVSTFGVPDGLNLWIDLPGADDVDRIVAHLAQARWAVQSSQLFAADPYRPRHGIRVTSATVDRRTATDFAAQLSSVL</sequence>
<evidence type="ECO:0000256" key="4">
    <source>
        <dbReference type="ARBA" id="ARBA00023125"/>
    </source>
</evidence>
<comment type="caution">
    <text evidence="7">The sequence shown here is derived from an EMBL/GenBank/DDBJ whole genome shotgun (WGS) entry which is preliminary data.</text>
</comment>
<dbReference type="SUPFAM" id="SSF53383">
    <property type="entry name" value="PLP-dependent transferases"/>
    <property type="match status" value="1"/>
</dbReference>
<keyword evidence="3" id="KW-0805">Transcription regulation</keyword>
<evidence type="ECO:0000259" key="6">
    <source>
        <dbReference type="PROSITE" id="PS50949"/>
    </source>
</evidence>
<gene>
    <name evidence="7" type="ORF">I543_0044</name>
</gene>
<dbReference type="SMART" id="SM00345">
    <property type="entry name" value="HTH_GNTR"/>
    <property type="match status" value="1"/>
</dbReference>